<dbReference type="NCBIfam" id="NF040864">
    <property type="entry name" value="HgcB_ferredoxin"/>
    <property type="match status" value="1"/>
</dbReference>
<dbReference type="PANTHER" id="PTHR43687">
    <property type="entry name" value="ADENYLYLSULFATE REDUCTASE, BETA SUBUNIT"/>
    <property type="match status" value="1"/>
</dbReference>
<dbReference type="PANTHER" id="PTHR43687:SF4">
    <property type="entry name" value="BLR5484 PROTEIN"/>
    <property type="match status" value="1"/>
</dbReference>
<keyword evidence="3" id="KW-0408">Iron</keyword>
<sequence>MRYLKNVVTLKLESERCIGCGMCTDVCPHGIFSIEKGKAKVNNRDYCMECGACEKNCPAAAITVKTGVGCAAAVINGLLRGTEPSCDCSENSNSCC</sequence>
<comment type="caution">
    <text evidence="6">The sequence shown here is derived from an EMBL/GenBank/DDBJ whole genome shotgun (WGS) entry which is preliminary data.</text>
</comment>
<gene>
    <name evidence="6" type="ORF">KCX82_02225</name>
</gene>
<dbReference type="Proteomes" id="UP000675664">
    <property type="component" value="Unassembled WGS sequence"/>
</dbReference>
<evidence type="ECO:0000256" key="3">
    <source>
        <dbReference type="ARBA" id="ARBA00023004"/>
    </source>
</evidence>
<dbReference type="AlphaFoldDB" id="A0A8J7VZ58"/>
<evidence type="ECO:0000259" key="5">
    <source>
        <dbReference type="PROSITE" id="PS51379"/>
    </source>
</evidence>
<dbReference type="SUPFAM" id="SSF54862">
    <property type="entry name" value="4Fe-4S ferredoxins"/>
    <property type="match status" value="1"/>
</dbReference>
<organism evidence="6 7">
    <name type="scientific">Sinanaerobacter chloroacetimidivorans</name>
    <dbReference type="NCBI Taxonomy" id="2818044"/>
    <lineage>
        <taxon>Bacteria</taxon>
        <taxon>Bacillati</taxon>
        <taxon>Bacillota</taxon>
        <taxon>Clostridia</taxon>
        <taxon>Peptostreptococcales</taxon>
        <taxon>Anaerovoracaceae</taxon>
        <taxon>Sinanaerobacter</taxon>
    </lineage>
</organism>
<dbReference type="PROSITE" id="PS00198">
    <property type="entry name" value="4FE4S_FER_1"/>
    <property type="match status" value="2"/>
</dbReference>
<reference evidence="6" key="2">
    <citation type="submission" date="2021-04" db="EMBL/GenBank/DDBJ databases">
        <authorList>
            <person name="Liu J."/>
        </authorList>
    </citation>
    <scope>NUCLEOTIDE SEQUENCE</scope>
    <source>
        <strain evidence="6">BAD-6</strain>
    </source>
</reference>
<keyword evidence="1" id="KW-0004">4Fe-4S</keyword>
<feature type="domain" description="4Fe-4S ferredoxin-type" evidence="5">
    <location>
        <begin position="38"/>
        <end position="67"/>
    </location>
</feature>
<evidence type="ECO:0000313" key="7">
    <source>
        <dbReference type="Proteomes" id="UP000675664"/>
    </source>
</evidence>
<dbReference type="PROSITE" id="PS51379">
    <property type="entry name" value="4FE4S_FER_2"/>
    <property type="match status" value="2"/>
</dbReference>
<accession>A0A8J7VZ58</accession>
<protein>
    <submittedName>
        <fullName evidence="6">4Fe-4S binding protein</fullName>
    </submittedName>
</protein>
<evidence type="ECO:0000256" key="4">
    <source>
        <dbReference type="ARBA" id="ARBA00023014"/>
    </source>
</evidence>
<dbReference type="GO" id="GO:0046872">
    <property type="term" value="F:metal ion binding"/>
    <property type="evidence" value="ECO:0007669"/>
    <property type="project" value="UniProtKB-KW"/>
</dbReference>
<dbReference type="InterPro" id="IPR017896">
    <property type="entry name" value="4Fe4S_Fe-S-bd"/>
</dbReference>
<proteinExistence type="predicted"/>
<dbReference type="InterPro" id="IPR017900">
    <property type="entry name" value="4Fe4S_Fe_S_CS"/>
</dbReference>
<keyword evidence="7" id="KW-1185">Reference proteome</keyword>
<feature type="domain" description="4Fe-4S ferredoxin-type" evidence="5">
    <location>
        <begin position="8"/>
        <end position="37"/>
    </location>
</feature>
<dbReference type="Pfam" id="PF13187">
    <property type="entry name" value="Fer4_9"/>
    <property type="match status" value="1"/>
</dbReference>
<evidence type="ECO:0000256" key="1">
    <source>
        <dbReference type="ARBA" id="ARBA00022485"/>
    </source>
</evidence>
<evidence type="ECO:0000313" key="6">
    <source>
        <dbReference type="EMBL" id="MBR0596683.1"/>
    </source>
</evidence>
<keyword evidence="4" id="KW-0411">Iron-sulfur</keyword>
<dbReference type="InterPro" id="IPR050572">
    <property type="entry name" value="Fe-S_Ferredoxin"/>
</dbReference>
<keyword evidence="2" id="KW-0479">Metal-binding</keyword>
<dbReference type="EMBL" id="JAGSND010000001">
    <property type="protein sequence ID" value="MBR0596683.1"/>
    <property type="molecule type" value="Genomic_DNA"/>
</dbReference>
<dbReference type="Gene3D" id="3.30.70.20">
    <property type="match status" value="1"/>
</dbReference>
<dbReference type="GO" id="GO:0051539">
    <property type="term" value="F:4 iron, 4 sulfur cluster binding"/>
    <property type="evidence" value="ECO:0007669"/>
    <property type="project" value="UniProtKB-KW"/>
</dbReference>
<reference evidence="6" key="1">
    <citation type="submission" date="2021-04" db="EMBL/GenBank/DDBJ databases">
        <title>Sinoanaerobacter chloroacetimidivorans sp. nov., an obligate anaerobic bacterium isolated from anaerobic sludge.</title>
        <authorList>
            <person name="Bao Y."/>
        </authorList>
    </citation>
    <scope>NUCLEOTIDE SEQUENCE</scope>
    <source>
        <strain evidence="6">BAD-6</strain>
    </source>
</reference>
<evidence type="ECO:0000256" key="2">
    <source>
        <dbReference type="ARBA" id="ARBA00022723"/>
    </source>
</evidence>
<name>A0A8J7VZ58_9FIRM</name>
<dbReference type="RefSeq" id="WP_227016804.1">
    <property type="nucleotide sequence ID" value="NZ_JAGSND010000001.1"/>
</dbReference>